<feature type="transmembrane region" description="Helical" evidence="1">
    <location>
        <begin position="140"/>
        <end position="159"/>
    </location>
</feature>
<dbReference type="Proteomes" id="UP001166251">
    <property type="component" value="Unassembled WGS sequence"/>
</dbReference>
<accession>A0ABS7EHK6</accession>
<feature type="transmembrane region" description="Helical" evidence="1">
    <location>
        <begin position="179"/>
        <end position="201"/>
    </location>
</feature>
<feature type="transmembrane region" description="Helical" evidence="1">
    <location>
        <begin position="207"/>
        <end position="224"/>
    </location>
</feature>
<keyword evidence="1" id="KW-1133">Transmembrane helix</keyword>
<keyword evidence="3" id="KW-1185">Reference proteome</keyword>
<gene>
    <name evidence="2" type="ORF">K0504_10040</name>
</gene>
<dbReference type="InterPro" id="IPR022266">
    <property type="entry name" value="DtrJ-like"/>
</dbReference>
<keyword evidence="1" id="KW-0472">Membrane</keyword>
<organism evidence="2 3">
    <name type="scientific">Neiella holothuriorum</name>
    <dbReference type="NCBI Taxonomy" id="2870530"/>
    <lineage>
        <taxon>Bacteria</taxon>
        <taxon>Pseudomonadati</taxon>
        <taxon>Pseudomonadota</taxon>
        <taxon>Gammaproteobacteria</taxon>
        <taxon>Alteromonadales</taxon>
        <taxon>Echinimonadaceae</taxon>
        <taxon>Neiella</taxon>
    </lineage>
</organism>
<sequence length="231" mass="26284">MTDSNTDSNQSSAPDLSPAQQTAKGVFIAMLSFFSLVYLMVGITTERYESLVTNEVVQARSIMHESDWHEVTGRAAQWYTIMAYEWGVVDFLDRAFVPKSEHGVAVKMLKLKTHLRELGLRMTNNVKLIMYQGAFRVSSFGLWVMVCSPLVLAAAYDGYNKWRIKAHSFGGITVRRFHLWLKMLGVSMLILLAFFLVPGFLGTYAVYYPPILLFIMALIANRMLSTYQKRL</sequence>
<feature type="transmembrane region" description="Helical" evidence="1">
    <location>
        <begin position="26"/>
        <end position="45"/>
    </location>
</feature>
<proteinExistence type="predicted"/>
<name>A0ABS7EHK6_9GAMM</name>
<protein>
    <submittedName>
        <fullName evidence="2">DUF4400 domain-containing protein</fullName>
    </submittedName>
</protein>
<evidence type="ECO:0000256" key="1">
    <source>
        <dbReference type="SAM" id="Phobius"/>
    </source>
</evidence>
<comment type="caution">
    <text evidence="2">The sequence shown here is derived from an EMBL/GenBank/DDBJ whole genome shotgun (WGS) entry which is preliminary data.</text>
</comment>
<dbReference type="EMBL" id="JAHZSS010000010">
    <property type="protein sequence ID" value="MBW8191378.1"/>
    <property type="molecule type" value="Genomic_DNA"/>
</dbReference>
<keyword evidence="1" id="KW-0812">Transmembrane</keyword>
<evidence type="ECO:0000313" key="3">
    <source>
        <dbReference type="Proteomes" id="UP001166251"/>
    </source>
</evidence>
<reference evidence="2" key="1">
    <citation type="submission" date="2021-07" db="EMBL/GenBank/DDBJ databases">
        <title>Neiella marina sp. nov., isolated from the intestinal content of sea cucumber Apostichopus japonicus.</title>
        <authorList>
            <person name="Bai X."/>
        </authorList>
    </citation>
    <scope>NUCLEOTIDE SEQUENCE</scope>
    <source>
        <strain evidence="2">126</strain>
    </source>
</reference>
<dbReference type="RefSeq" id="WP_220104061.1">
    <property type="nucleotide sequence ID" value="NZ_JAHZSS010000010.1"/>
</dbReference>
<dbReference type="Pfam" id="PF14348">
    <property type="entry name" value="DtrJ-like"/>
    <property type="match status" value="1"/>
</dbReference>
<evidence type="ECO:0000313" key="2">
    <source>
        <dbReference type="EMBL" id="MBW8191378.1"/>
    </source>
</evidence>